<evidence type="ECO:0000256" key="3">
    <source>
        <dbReference type="SAM" id="Phobius"/>
    </source>
</evidence>
<gene>
    <name evidence="5" type="ORF">RSSM_03705</name>
</gene>
<dbReference type="AlphaFoldDB" id="M5UAG6"/>
<evidence type="ECO:0000259" key="4">
    <source>
        <dbReference type="Pfam" id="PF25893"/>
    </source>
</evidence>
<feature type="coiled-coil region" evidence="1">
    <location>
        <begin position="254"/>
        <end position="348"/>
    </location>
</feature>
<dbReference type="Gene3D" id="2.40.50.100">
    <property type="match status" value="1"/>
</dbReference>
<sequence>MMGTSTETKQIEADPSKNETARTGRPAPKSPEPSPRKKRRSSMILPEAYDERAMPALKLARSSKKARLIGRTLVVLIILGFLVVAIAPWQQSVKGSGTVIAYTPADRTQTIQSPTKGRIVSFGEGIYENAHVDKGQIIVELRDLDESFMTRLQSQRDAGMGQVQSLENVVEAARRNAINAEAMVETLKAQVRSYKNVKEQVIASADAAVDAAVAKVSSQEQKLAEVQATFTQARTDYQRQKTLFEERIASQLKFQQAEQKFREAEAKVAQAKADLKAAEAALDEKQRDRIAKEQKAQVDIEYAQSTLNKAQGDVAKAESSIAKANSDLNKARKDLLDVETKLARQANQTVRAPVDGYLTQIVPNPGSAVLKEGDPICVIVPDTTDRAVQIWLDGNDAPLVSTGRHVRLQFEGWPAVQFAGWPSVAVGTFGGEVISVDATDNGKGQFRVLVKPEENSDWPEDRYLRQGVRANGWVLINQVPLWFEIWRNMNGFPPMVEDTAKDINKPKPPKVKL</sequence>
<feature type="transmembrane region" description="Helical" evidence="3">
    <location>
        <begin position="68"/>
        <end position="89"/>
    </location>
</feature>
<feature type="compositionally biased region" description="Basic and acidic residues" evidence="2">
    <location>
        <begin position="9"/>
        <end position="22"/>
    </location>
</feature>
<keyword evidence="6" id="KW-1185">Reference proteome</keyword>
<feature type="coiled-coil region" evidence="1">
    <location>
        <begin position="163"/>
        <end position="229"/>
    </location>
</feature>
<keyword evidence="3" id="KW-0812">Transmembrane</keyword>
<evidence type="ECO:0000313" key="5">
    <source>
        <dbReference type="EMBL" id="EMI54831.1"/>
    </source>
</evidence>
<protein>
    <submittedName>
        <fullName evidence="5">Secretion protein HlyD</fullName>
    </submittedName>
</protein>
<dbReference type="InterPro" id="IPR058648">
    <property type="entry name" value="HH_CzcB-like"/>
</dbReference>
<dbReference type="Proteomes" id="UP000011885">
    <property type="component" value="Unassembled WGS sequence"/>
</dbReference>
<feature type="region of interest" description="Disordered" evidence="2">
    <location>
        <begin position="1"/>
        <end position="46"/>
    </location>
</feature>
<dbReference type="EMBL" id="ANOH01000256">
    <property type="protein sequence ID" value="EMI54831.1"/>
    <property type="molecule type" value="Genomic_DNA"/>
</dbReference>
<reference evidence="5 6" key="1">
    <citation type="journal article" date="2013" name="Mar. Genomics">
        <title>Expression of sulfatases in Rhodopirellula baltica and the diversity of sulfatases in the genus Rhodopirellula.</title>
        <authorList>
            <person name="Wegner C.E."/>
            <person name="Richter-Heitmann T."/>
            <person name="Klindworth A."/>
            <person name="Klockow C."/>
            <person name="Richter M."/>
            <person name="Achstetter T."/>
            <person name="Glockner F.O."/>
            <person name="Harder J."/>
        </authorList>
    </citation>
    <scope>NUCLEOTIDE SEQUENCE [LARGE SCALE GENOMIC DNA]</scope>
    <source>
        <strain evidence="5 6">SM41</strain>
    </source>
</reference>
<keyword evidence="3" id="KW-0472">Membrane</keyword>
<dbReference type="SUPFAM" id="SSF111369">
    <property type="entry name" value="HlyD-like secretion proteins"/>
    <property type="match status" value="1"/>
</dbReference>
<evidence type="ECO:0000256" key="2">
    <source>
        <dbReference type="SAM" id="MobiDB-lite"/>
    </source>
</evidence>
<proteinExistence type="predicted"/>
<keyword evidence="1" id="KW-0175">Coiled coil</keyword>
<accession>M5UAG6</accession>
<dbReference type="InterPro" id="IPR050739">
    <property type="entry name" value="MFP"/>
</dbReference>
<organism evidence="5 6">
    <name type="scientific">Rhodopirellula sallentina SM41</name>
    <dbReference type="NCBI Taxonomy" id="1263870"/>
    <lineage>
        <taxon>Bacteria</taxon>
        <taxon>Pseudomonadati</taxon>
        <taxon>Planctomycetota</taxon>
        <taxon>Planctomycetia</taxon>
        <taxon>Pirellulales</taxon>
        <taxon>Pirellulaceae</taxon>
        <taxon>Rhodopirellula</taxon>
    </lineage>
</organism>
<keyword evidence="3" id="KW-1133">Transmembrane helix</keyword>
<evidence type="ECO:0000313" key="6">
    <source>
        <dbReference type="Proteomes" id="UP000011885"/>
    </source>
</evidence>
<evidence type="ECO:0000256" key="1">
    <source>
        <dbReference type="SAM" id="Coils"/>
    </source>
</evidence>
<feature type="domain" description="CzcB-like alpha-helical hairpin" evidence="4">
    <location>
        <begin position="221"/>
        <end position="277"/>
    </location>
</feature>
<dbReference type="RefSeq" id="WP_008681295.1">
    <property type="nucleotide sequence ID" value="NZ_ANOH01000256.1"/>
</dbReference>
<dbReference type="Gene3D" id="1.10.287.470">
    <property type="entry name" value="Helix hairpin bin"/>
    <property type="match status" value="1"/>
</dbReference>
<dbReference type="PANTHER" id="PTHR30386">
    <property type="entry name" value="MEMBRANE FUSION SUBUNIT OF EMRAB-TOLC MULTIDRUG EFFLUX PUMP"/>
    <property type="match status" value="1"/>
</dbReference>
<dbReference type="Pfam" id="PF25893">
    <property type="entry name" value="HH_CzcB"/>
    <property type="match status" value="1"/>
</dbReference>
<dbReference type="PATRIC" id="fig|1263870.3.peg.3932"/>
<name>M5UAG6_9BACT</name>
<comment type="caution">
    <text evidence="5">The sequence shown here is derived from an EMBL/GenBank/DDBJ whole genome shotgun (WGS) entry which is preliminary data.</text>
</comment>